<gene>
    <name evidence="2" type="ORF">NX722_00825</name>
</gene>
<evidence type="ECO:0000256" key="1">
    <source>
        <dbReference type="SAM" id="Phobius"/>
    </source>
</evidence>
<reference evidence="2 3" key="1">
    <citation type="submission" date="2022-10" db="EMBL/GenBank/DDBJ databases">
        <title>High-quality genome sequences of two octocoral-associated bacteria, Endozoicomonas euniceicola EF212 and Endozoicomonas gorgoniicola PS125.</title>
        <authorList>
            <person name="Chiou Y.-J."/>
            <person name="Chen Y.-H."/>
        </authorList>
    </citation>
    <scope>NUCLEOTIDE SEQUENCE [LARGE SCALE GENOMIC DNA]</scope>
    <source>
        <strain evidence="2 3">PS125</strain>
    </source>
</reference>
<organism evidence="2 3">
    <name type="scientific">Endozoicomonas gorgoniicola</name>
    <dbReference type="NCBI Taxonomy" id="1234144"/>
    <lineage>
        <taxon>Bacteria</taxon>
        <taxon>Pseudomonadati</taxon>
        <taxon>Pseudomonadota</taxon>
        <taxon>Gammaproteobacteria</taxon>
        <taxon>Oceanospirillales</taxon>
        <taxon>Endozoicomonadaceae</taxon>
        <taxon>Endozoicomonas</taxon>
    </lineage>
</organism>
<feature type="transmembrane region" description="Helical" evidence="1">
    <location>
        <begin position="20"/>
        <end position="45"/>
    </location>
</feature>
<accession>A0ABT3MPD1</accession>
<keyword evidence="1" id="KW-1133">Transmembrane helix</keyword>
<keyword evidence="1" id="KW-0812">Transmembrane</keyword>
<sequence length="50" mass="5515">MMTKRHLLCAVFLRKGNDELWLIGNGIATIAALFFMNGAAGWVTVLHGRV</sequence>
<comment type="caution">
    <text evidence="2">The sequence shown here is derived from an EMBL/GenBank/DDBJ whole genome shotgun (WGS) entry which is preliminary data.</text>
</comment>
<protein>
    <submittedName>
        <fullName evidence="2">Uncharacterized protein</fullName>
    </submittedName>
</protein>
<dbReference type="Proteomes" id="UP001209854">
    <property type="component" value="Unassembled WGS sequence"/>
</dbReference>
<name>A0ABT3MPD1_9GAMM</name>
<keyword evidence="1" id="KW-0472">Membrane</keyword>
<evidence type="ECO:0000313" key="3">
    <source>
        <dbReference type="Proteomes" id="UP001209854"/>
    </source>
</evidence>
<dbReference type="RefSeq" id="WP_262566289.1">
    <property type="nucleotide sequence ID" value="NZ_JAPFCC010000001.1"/>
</dbReference>
<dbReference type="EMBL" id="JAPFCC010000001">
    <property type="protein sequence ID" value="MCW7551222.1"/>
    <property type="molecule type" value="Genomic_DNA"/>
</dbReference>
<keyword evidence="3" id="KW-1185">Reference proteome</keyword>
<evidence type="ECO:0000313" key="2">
    <source>
        <dbReference type="EMBL" id="MCW7551222.1"/>
    </source>
</evidence>
<proteinExistence type="predicted"/>